<dbReference type="AlphaFoldDB" id="C6XLY0"/>
<proteinExistence type="predicted"/>
<dbReference type="KEGG" id="hba:Hbal_2131"/>
<evidence type="ECO:0000313" key="2">
    <source>
        <dbReference type="Proteomes" id="UP000002745"/>
    </source>
</evidence>
<sequence>MTKVVVKLEGEAARDGVRLAMALDAFAKWCEETIDCADSSQALDFMMTTEHTGAAVRRKITFHNRSHAAKFLTFWRTQRAIPDKVAS</sequence>
<dbReference type="Proteomes" id="UP000002745">
    <property type="component" value="Chromosome"/>
</dbReference>
<organism evidence="1 2">
    <name type="scientific">Hirschia baltica (strain ATCC 49814 / DSM 5838 / IFAM 1418)</name>
    <dbReference type="NCBI Taxonomy" id="582402"/>
    <lineage>
        <taxon>Bacteria</taxon>
        <taxon>Pseudomonadati</taxon>
        <taxon>Pseudomonadota</taxon>
        <taxon>Alphaproteobacteria</taxon>
        <taxon>Hyphomonadales</taxon>
        <taxon>Hyphomonadaceae</taxon>
        <taxon>Hirschia</taxon>
    </lineage>
</organism>
<evidence type="ECO:0000313" key="1">
    <source>
        <dbReference type="EMBL" id="ACT59812.1"/>
    </source>
</evidence>
<dbReference type="EMBL" id="CP001678">
    <property type="protein sequence ID" value="ACT59812.1"/>
    <property type="molecule type" value="Genomic_DNA"/>
</dbReference>
<dbReference type="RefSeq" id="WP_015827962.1">
    <property type="nucleotide sequence ID" value="NC_012982.1"/>
</dbReference>
<keyword evidence="2" id="KW-1185">Reference proteome</keyword>
<dbReference type="OrthoDB" id="9850296at2"/>
<name>C6XLY0_HIRBI</name>
<accession>C6XLY0</accession>
<dbReference type="HOGENOM" id="CLU_2479081_0_0_5"/>
<dbReference type="STRING" id="582402.Hbal_2131"/>
<gene>
    <name evidence="1" type="ordered locus">Hbal_2131</name>
</gene>
<protein>
    <submittedName>
        <fullName evidence="1">Uncharacterized protein</fullName>
    </submittedName>
</protein>
<reference evidence="2" key="1">
    <citation type="journal article" date="2011" name="J. Bacteriol.">
        <title>Genome sequences of eight morphologically diverse alphaproteobacteria.</title>
        <authorList>
            <consortium name="US DOE Joint Genome Institute"/>
            <person name="Brown P.J."/>
            <person name="Kysela D.T."/>
            <person name="Buechlein A."/>
            <person name="Hemmerich C."/>
            <person name="Brun Y.V."/>
        </authorList>
    </citation>
    <scope>NUCLEOTIDE SEQUENCE [LARGE SCALE GENOMIC DNA]</scope>
    <source>
        <strain evidence="2">ATCC 49814 / DSM 5838 / IFAM 1418</strain>
    </source>
</reference>